<reference evidence="1 2" key="1">
    <citation type="submission" date="2019-04" db="EMBL/GenBank/DDBJ databases">
        <title>Niastella caeni sp. nov., isolated from activated sludge.</title>
        <authorList>
            <person name="Sheng M."/>
        </authorList>
    </citation>
    <scope>NUCLEOTIDE SEQUENCE [LARGE SCALE GENOMIC DNA]</scope>
    <source>
        <strain evidence="1 2">HX-2-15</strain>
    </source>
</reference>
<evidence type="ECO:0000313" key="1">
    <source>
        <dbReference type="EMBL" id="THU39316.1"/>
    </source>
</evidence>
<dbReference type="RefSeq" id="WP_136577448.1">
    <property type="nucleotide sequence ID" value="NZ_STFF01000003.1"/>
</dbReference>
<accession>A0A4V4H173</accession>
<dbReference type="EMBL" id="STFF01000003">
    <property type="protein sequence ID" value="THU39316.1"/>
    <property type="molecule type" value="Genomic_DNA"/>
</dbReference>
<name>A0A4V4H173_9BACT</name>
<gene>
    <name evidence="1" type="ORF">FAM09_12445</name>
</gene>
<protein>
    <recommendedName>
        <fullName evidence="3">Redoxin domain-containing protein</fullName>
    </recommendedName>
</protein>
<evidence type="ECO:0000313" key="2">
    <source>
        <dbReference type="Proteomes" id="UP000306918"/>
    </source>
</evidence>
<dbReference type="Proteomes" id="UP000306918">
    <property type="component" value="Unassembled WGS sequence"/>
</dbReference>
<proteinExistence type="predicted"/>
<dbReference type="OrthoDB" id="671545at2"/>
<keyword evidence="2" id="KW-1185">Reference proteome</keyword>
<dbReference type="AlphaFoldDB" id="A0A4V4H173"/>
<comment type="caution">
    <text evidence="1">The sequence shown here is derived from an EMBL/GenBank/DDBJ whole genome shotgun (WGS) entry which is preliminary data.</text>
</comment>
<organism evidence="1 2">
    <name type="scientific">Niastella caeni</name>
    <dbReference type="NCBI Taxonomy" id="2569763"/>
    <lineage>
        <taxon>Bacteria</taxon>
        <taxon>Pseudomonadati</taxon>
        <taxon>Bacteroidota</taxon>
        <taxon>Chitinophagia</taxon>
        <taxon>Chitinophagales</taxon>
        <taxon>Chitinophagaceae</taxon>
        <taxon>Niastella</taxon>
    </lineage>
</organism>
<sequence length="186" mass="20984">MLAIQFHRMIVVSCVVIPLLSACNNRKDVSIEFVTGTQAQDSIFRNLIHLTQGALTEEVQNDSLAFLILPVQASCPSCRNKTIDSIAKYAANLPAHHFIIISANGGRKTIGGFFRERNKELPVIQGRLFLDSLNQANQFKLYEEKPTIYYTAEKKAYKKVAAIPTTVKEDLREFFSGHRNDKNKQL</sequence>
<evidence type="ECO:0008006" key="3">
    <source>
        <dbReference type="Google" id="ProtNLM"/>
    </source>
</evidence>